<dbReference type="GO" id="GO:0005506">
    <property type="term" value="F:iron ion binding"/>
    <property type="evidence" value="ECO:0007669"/>
    <property type="project" value="InterPro"/>
</dbReference>
<feature type="transmembrane region" description="Helical" evidence="14">
    <location>
        <begin position="41"/>
        <end position="66"/>
    </location>
</feature>
<keyword evidence="4 14" id="KW-0812">Transmembrane</keyword>
<comment type="cofactor">
    <cofactor evidence="1">
        <name>Zn(2+)</name>
        <dbReference type="ChEBI" id="CHEBI:29105"/>
    </cofactor>
</comment>
<feature type="transmembrane region" description="Helical" evidence="14">
    <location>
        <begin position="113"/>
        <end position="133"/>
    </location>
</feature>
<keyword evidence="10" id="KW-0560">Oxidoreductase</keyword>
<keyword evidence="7" id="KW-0276">Fatty acid metabolism</keyword>
<evidence type="ECO:0000256" key="6">
    <source>
        <dbReference type="ARBA" id="ARBA00022824"/>
    </source>
</evidence>
<dbReference type="Pfam" id="PF04116">
    <property type="entry name" value="FA_hydroxylase"/>
    <property type="match status" value="1"/>
</dbReference>
<evidence type="ECO:0000256" key="4">
    <source>
        <dbReference type="ARBA" id="ARBA00022692"/>
    </source>
</evidence>
<evidence type="ECO:0000256" key="13">
    <source>
        <dbReference type="ARBA" id="ARBA00023160"/>
    </source>
</evidence>
<evidence type="ECO:0000256" key="5">
    <source>
        <dbReference type="ARBA" id="ARBA00022723"/>
    </source>
</evidence>
<keyword evidence="12 14" id="KW-0472">Membrane</keyword>
<keyword evidence="11" id="KW-0443">Lipid metabolism</keyword>
<sequence length="187" mass="21068">MALLFTLKQGKTAYLVDFVLYTCATAVLMLLLLFVSPRDQWLQSCALVAVGLVAWTAIEYLLHRFILHGVEPFRSWHAAHHRRPQALIFTPTILSASLFVALVFLPALLWGSVWQACALTLGVLAGYLGYAVTHHATHHWRARNAWLRERKRWHARHHHEAASACYGVTSGFWDHVFASAAPARPPP</sequence>
<dbReference type="InterPro" id="IPR014430">
    <property type="entry name" value="Scs7"/>
</dbReference>
<keyword evidence="13" id="KW-0275">Fatty acid biosynthesis</keyword>
<organism evidence="16 17">
    <name type="scientific">Hylemonella gracilis str. Niagara R</name>
    <dbReference type="NCBI Taxonomy" id="1458275"/>
    <lineage>
        <taxon>Bacteria</taxon>
        <taxon>Pseudomonadati</taxon>
        <taxon>Pseudomonadota</taxon>
        <taxon>Betaproteobacteria</taxon>
        <taxon>Burkholderiales</taxon>
        <taxon>Comamonadaceae</taxon>
        <taxon>Hylemonella</taxon>
    </lineage>
</organism>
<feature type="transmembrane region" description="Helical" evidence="14">
    <location>
        <begin position="12"/>
        <end position="35"/>
    </location>
</feature>
<evidence type="ECO:0000256" key="10">
    <source>
        <dbReference type="ARBA" id="ARBA00023002"/>
    </source>
</evidence>
<protein>
    <submittedName>
        <fullName evidence="16">Fatty acid hydroxylase</fullName>
    </submittedName>
</protein>
<reference evidence="16 17" key="1">
    <citation type="submission" date="2014-02" db="EMBL/GenBank/DDBJ databases">
        <title>Draft Genome of Hylemonella gracilis isolated from the Niagara River.</title>
        <authorList>
            <person name="Pawlowski D.R."/>
            <person name="Koudelka G.B."/>
        </authorList>
    </citation>
    <scope>NUCLEOTIDE SEQUENCE [LARGE SCALE GENOMIC DNA]</scope>
    <source>
        <strain evidence="16 17">Niagara R</strain>
    </source>
</reference>
<accession>A0A016XIN8</accession>
<dbReference type="InterPro" id="IPR006694">
    <property type="entry name" value="Fatty_acid_hydroxylase"/>
</dbReference>
<name>A0A016XIN8_9BURK</name>
<evidence type="ECO:0000256" key="9">
    <source>
        <dbReference type="ARBA" id="ARBA00022989"/>
    </source>
</evidence>
<evidence type="ECO:0000256" key="12">
    <source>
        <dbReference type="ARBA" id="ARBA00023136"/>
    </source>
</evidence>
<evidence type="ECO:0000256" key="7">
    <source>
        <dbReference type="ARBA" id="ARBA00022832"/>
    </source>
</evidence>
<keyword evidence="5" id="KW-0479">Metal-binding</keyword>
<dbReference type="PANTHER" id="PTHR12863:SF1">
    <property type="entry name" value="FATTY ACID 2-HYDROXYLASE"/>
    <property type="match status" value="1"/>
</dbReference>
<dbReference type="PANTHER" id="PTHR12863">
    <property type="entry name" value="FATTY ACID HYDROXYLASE"/>
    <property type="match status" value="1"/>
</dbReference>
<feature type="domain" description="Fatty acid hydroxylase" evidence="15">
    <location>
        <begin position="49"/>
        <end position="178"/>
    </location>
</feature>
<evidence type="ECO:0000256" key="3">
    <source>
        <dbReference type="ARBA" id="ARBA00022516"/>
    </source>
</evidence>
<evidence type="ECO:0000256" key="14">
    <source>
        <dbReference type="SAM" id="Phobius"/>
    </source>
</evidence>
<evidence type="ECO:0000256" key="1">
    <source>
        <dbReference type="ARBA" id="ARBA00001947"/>
    </source>
</evidence>
<keyword evidence="6" id="KW-0256">Endoplasmic reticulum</keyword>
<evidence type="ECO:0000256" key="11">
    <source>
        <dbReference type="ARBA" id="ARBA00023098"/>
    </source>
</evidence>
<feature type="transmembrane region" description="Helical" evidence="14">
    <location>
        <begin position="86"/>
        <end position="107"/>
    </location>
</feature>
<comment type="caution">
    <text evidence="16">The sequence shown here is derived from an EMBL/GenBank/DDBJ whole genome shotgun (WGS) entry which is preliminary data.</text>
</comment>
<dbReference type="GO" id="GO:0006633">
    <property type="term" value="P:fatty acid biosynthetic process"/>
    <property type="evidence" value="ECO:0007669"/>
    <property type="project" value="UniProtKB-KW"/>
</dbReference>
<dbReference type="EMBL" id="JEMG01000001">
    <property type="protein sequence ID" value="EYC51432.1"/>
    <property type="molecule type" value="Genomic_DNA"/>
</dbReference>
<proteinExistence type="predicted"/>
<evidence type="ECO:0000313" key="17">
    <source>
        <dbReference type="Proteomes" id="UP000023268"/>
    </source>
</evidence>
<evidence type="ECO:0000313" key="16">
    <source>
        <dbReference type="EMBL" id="EYC51432.1"/>
    </source>
</evidence>
<dbReference type="STRING" id="1458275.AZ34_10270"/>
<keyword evidence="8" id="KW-0862">Zinc</keyword>
<evidence type="ECO:0000256" key="8">
    <source>
        <dbReference type="ARBA" id="ARBA00022833"/>
    </source>
</evidence>
<dbReference type="OrthoDB" id="5291370at2"/>
<dbReference type="AlphaFoldDB" id="A0A016XIN8"/>
<dbReference type="eggNOG" id="COG3000">
    <property type="taxonomic scope" value="Bacteria"/>
</dbReference>
<keyword evidence="3" id="KW-0444">Lipid biosynthesis</keyword>
<gene>
    <name evidence="16" type="ORF">AZ34_10270</name>
</gene>
<dbReference type="GO" id="GO:0080132">
    <property type="term" value="F:fatty acid 2-hydroxylase activity"/>
    <property type="evidence" value="ECO:0007669"/>
    <property type="project" value="InterPro"/>
</dbReference>
<evidence type="ECO:0000256" key="2">
    <source>
        <dbReference type="ARBA" id="ARBA00004477"/>
    </source>
</evidence>
<evidence type="ECO:0000259" key="15">
    <source>
        <dbReference type="Pfam" id="PF04116"/>
    </source>
</evidence>
<dbReference type="Proteomes" id="UP000023268">
    <property type="component" value="Unassembled WGS sequence"/>
</dbReference>
<dbReference type="GO" id="GO:0016020">
    <property type="term" value="C:membrane"/>
    <property type="evidence" value="ECO:0007669"/>
    <property type="project" value="InterPro"/>
</dbReference>
<keyword evidence="9 14" id="KW-1133">Transmembrane helix</keyword>
<comment type="subcellular location">
    <subcellularLocation>
        <location evidence="2">Endoplasmic reticulum membrane</location>
        <topology evidence="2">Multi-pass membrane protein</topology>
    </subcellularLocation>
</comment>